<proteinExistence type="predicted"/>
<accession>A0A1Y4I955</accession>
<evidence type="ECO:0000313" key="4">
    <source>
        <dbReference type="Proteomes" id="UP000195950"/>
    </source>
</evidence>
<comment type="caution">
    <text evidence="3">The sequence shown here is derived from an EMBL/GenBank/DDBJ whole genome shotgun (WGS) entry which is preliminary data.</text>
</comment>
<dbReference type="EMBL" id="NFJX01000014">
    <property type="protein sequence ID" value="OUP16794.1"/>
    <property type="molecule type" value="Genomic_DNA"/>
</dbReference>
<reference evidence="2 5" key="3">
    <citation type="journal article" date="2019" name="Nat. Med.">
        <title>A library of human gut bacterial isolates paired with longitudinal multiomics data enables mechanistic microbiome research.</title>
        <authorList>
            <person name="Poyet M."/>
            <person name="Groussin M."/>
            <person name="Gibbons S.M."/>
            <person name="Avila-Pacheco J."/>
            <person name="Jiang X."/>
            <person name="Kearney S.M."/>
            <person name="Perrotta A.R."/>
            <person name="Berdy B."/>
            <person name="Zhao S."/>
            <person name="Lieberman T.D."/>
            <person name="Swanson P.K."/>
            <person name="Smith M."/>
            <person name="Roesemann S."/>
            <person name="Alexander J.E."/>
            <person name="Rich S.A."/>
            <person name="Livny J."/>
            <person name="Vlamakis H."/>
            <person name="Clish C."/>
            <person name="Bullock K."/>
            <person name="Deik A."/>
            <person name="Scott J."/>
            <person name="Pierce K.A."/>
            <person name="Xavier R.J."/>
            <person name="Alm E.J."/>
        </authorList>
    </citation>
    <scope>NUCLEOTIDE SEQUENCE [LARGE SCALE GENOMIC DNA]</scope>
    <source>
        <strain evidence="2 5">BIOML-A41</strain>
    </source>
</reference>
<dbReference type="AlphaFoldDB" id="A0A1Y4I955"/>
<evidence type="ECO:0000313" key="1">
    <source>
        <dbReference type="EMBL" id="MDB9136935.1"/>
    </source>
</evidence>
<dbReference type="Proteomes" id="UP001211522">
    <property type="component" value="Unassembled WGS sequence"/>
</dbReference>
<protein>
    <submittedName>
        <fullName evidence="3">Uncharacterized protein</fullName>
    </submittedName>
</protein>
<dbReference type="EMBL" id="JAQMPX010000003">
    <property type="protein sequence ID" value="MDB9136935.1"/>
    <property type="molecule type" value="Genomic_DNA"/>
</dbReference>
<evidence type="ECO:0000313" key="5">
    <source>
        <dbReference type="Proteomes" id="UP000463337"/>
    </source>
</evidence>
<dbReference type="Proteomes" id="UP000463337">
    <property type="component" value="Unassembled WGS sequence"/>
</dbReference>
<reference evidence="4" key="1">
    <citation type="submission" date="2017-04" db="EMBL/GenBank/DDBJ databases">
        <title>Function of individual gut microbiota members based on whole genome sequencing of pure cultures obtained from chicken caecum.</title>
        <authorList>
            <person name="Medvecky M."/>
            <person name="Cejkova D."/>
            <person name="Polansky O."/>
            <person name="Karasova D."/>
            <person name="Kubasova T."/>
            <person name="Cizek A."/>
            <person name="Rychlik I."/>
        </authorList>
    </citation>
    <scope>NUCLEOTIDE SEQUENCE [LARGE SCALE GENOMIC DNA]</scope>
    <source>
        <strain evidence="4">An199</strain>
    </source>
</reference>
<organism evidence="3 4">
    <name type="scientific">Parabacteroides distasonis</name>
    <dbReference type="NCBI Taxonomy" id="823"/>
    <lineage>
        <taxon>Bacteria</taxon>
        <taxon>Pseudomonadati</taxon>
        <taxon>Bacteroidota</taxon>
        <taxon>Bacteroidia</taxon>
        <taxon>Bacteroidales</taxon>
        <taxon>Tannerellaceae</taxon>
        <taxon>Parabacteroides</taxon>
    </lineage>
</organism>
<dbReference type="Proteomes" id="UP000195950">
    <property type="component" value="Unassembled WGS sequence"/>
</dbReference>
<reference evidence="1" key="4">
    <citation type="submission" date="2023-01" db="EMBL/GenBank/DDBJ databases">
        <title>Human gut microbiome strain richness.</title>
        <authorList>
            <person name="Chen-Liaw A."/>
        </authorList>
    </citation>
    <scope>NUCLEOTIDE SEQUENCE</scope>
    <source>
        <strain evidence="1">D35st1_E5_D35t1_190705</strain>
    </source>
</reference>
<dbReference type="EMBL" id="WKLT01000003">
    <property type="protein sequence ID" value="MRY57096.1"/>
    <property type="molecule type" value="Genomic_DNA"/>
</dbReference>
<dbReference type="RefSeq" id="WP_048928097.1">
    <property type="nucleotide sequence ID" value="NZ_CAXVLJ010000004.1"/>
</dbReference>
<sequence>MNDKNYLAMAVATAKRKKLAHTTPQEYALPIWMMFIAADILENSAMEIQELLMQDEQFIQSDKMHIKAIINHAGKFVRDVDRTCEYQFACKFADYTEECSTLLRSYMQNKLAKMDNIWAQRKEE</sequence>
<gene>
    <name evidence="3" type="ORF">B5F32_14545</name>
    <name evidence="2" type="ORF">GKD59_04045</name>
    <name evidence="1" type="ORF">PN612_00255</name>
</gene>
<reference evidence="3" key="2">
    <citation type="journal article" date="2018" name="BMC Genomics">
        <title>Whole genome sequencing and function prediction of 133 gut anaerobes isolated from chicken caecum in pure cultures.</title>
        <authorList>
            <person name="Medvecky M."/>
            <person name="Cejkova D."/>
            <person name="Polansky O."/>
            <person name="Karasova D."/>
            <person name="Kubasova T."/>
            <person name="Cizek A."/>
            <person name="Rychlik I."/>
        </authorList>
    </citation>
    <scope>NUCLEOTIDE SEQUENCE</scope>
    <source>
        <strain evidence="3">An199</strain>
    </source>
</reference>
<evidence type="ECO:0000313" key="3">
    <source>
        <dbReference type="EMBL" id="OUP16794.1"/>
    </source>
</evidence>
<name>A0A1Y4I955_PARDI</name>
<evidence type="ECO:0000313" key="2">
    <source>
        <dbReference type="EMBL" id="MRY57096.1"/>
    </source>
</evidence>